<dbReference type="RefSeq" id="WP_051856044.1">
    <property type="nucleotide sequence ID" value="NZ_AQRC01000010.1"/>
</dbReference>
<dbReference type="EC" id="1.4.99.6" evidence="4"/>
<evidence type="ECO:0000259" key="3">
    <source>
        <dbReference type="Pfam" id="PF01266"/>
    </source>
</evidence>
<dbReference type="OrthoDB" id="9805337at2"/>
<dbReference type="EMBL" id="AQRC01000010">
    <property type="protein sequence ID" value="KFE34484.1"/>
    <property type="molecule type" value="Genomic_DNA"/>
</dbReference>
<gene>
    <name evidence="4" type="ORF">DW2_13065</name>
</gene>
<dbReference type="Gene3D" id="3.30.9.10">
    <property type="entry name" value="D-Amino Acid Oxidase, subunit A, domain 2"/>
    <property type="match status" value="1"/>
</dbReference>
<evidence type="ECO:0000256" key="1">
    <source>
        <dbReference type="ARBA" id="ARBA00009410"/>
    </source>
</evidence>
<dbReference type="GO" id="GO:0055130">
    <property type="term" value="P:D-alanine catabolic process"/>
    <property type="evidence" value="ECO:0007669"/>
    <property type="project" value="TreeGrafter"/>
</dbReference>
<dbReference type="GO" id="GO:0005886">
    <property type="term" value="C:plasma membrane"/>
    <property type="evidence" value="ECO:0007669"/>
    <property type="project" value="TreeGrafter"/>
</dbReference>
<dbReference type="AlphaFoldDB" id="A0A085TUT7"/>
<evidence type="ECO:0000313" key="5">
    <source>
        <dbReference type="Proteomes" id="UP000028607"/>
    </source>
</evidence>
<sequence>MAERVIVIGAGIVGIQSAHALARRGLCVTVVERAPAPAMLCSRANAGVVSIGHAEAWAGPDAPRTLLRAALGRDPGIKVSRWADPALIRWGLDFLRNCSAEAHDANSARLTRLCLYSRDRLPVVAQEAGLSDLLRHDGALYLLPDRAAVEAWQHAHSQTSETGMSLLSPSEIVTKDPALAPIAARFAGALFSPHDSVGDCHRFATGLGAHLGTLDHVDLRYETELDHIEREGGRIIGIRAGGERIAADHVILATGVETPKLTRPLGFVPRIYPVKGYSGSWRLRDPARAPTLPYLDEAARLAVSSYSGILRITAMAEFAGGDDSLPEARLSVLKDYVARHFADLVDLEDVTFWTGSRPTTPASAPYLGRVRRFGNLWINAGHGALGWTASAGSAELLAKAITREERDCRDVSAQARWLDPL</sequence>
<dbReference type="GO" id="GO:0008718">
    <property type="term" value="F:D-amino-acid dehydrogenase activity"/>
    <property type="evidence" value="ECO:0007669"/>
    <property type="project" value="TreeGrafter"/>
</dbReference>
<dbReference type="SUPFAM" id="SSF54373">
    <property type="entry name" value="FAD-linked reductases, C-terminal domain"/>
    <property type="match status" value="1"/>
</dbReference>
<dbReference type="PATRIC" id="fig|1317124.6.peg.2645"/>
<dbReference type="STRING" id="1317124.DW2_13065"/>
<dbReference type="GO" id="GO:0005737">
    <property type="term" value="C:cytoplasm"/>
    <property type="evidence" value="ECO:0007669"/>
    <property type="project" value="TreeGrafter"/>
</dbReference>
<proteinExistence type="inferred from homology"/>
<dbReference type="PANTHER" id="PTHR13847:SF280">
    <property type="entry name" value="D-AMINO ACID DEHYDROGENASE"/>
    <property type="match status" value="1"/>
</dbReference>
<dbReference type="Pfam" id="PF01266">
    <property type="entry name" value="DAO"/>
    <property type="match status" value="1"/>
</dbReference>
<name>A0A085TUT7_9RHOB</name>
<dbReference type="eggNOG" id="COG0665">
    <property type="taxonomic scope" value="Bacteria"/>
</dbReference>
<reference evidence="5" key="1">
    <citation type="submission" date="2013-04" db="EMBL/GenBank/DDBJ databases">
        <title>Thioclava sp. 13D2W-2 Genome Sequencing.</title>
        <authorList>
            <person name="Lai Q."/>
            <person name="Li G."/>
            <person name="Shao Z."/>
        </authorList>
    </citation>
    <scope>NUCLEOTIDE SEQUENCE [LARGE SCALE GENOMIC DNA]</scope>
    <source>
        <strain evidence="5">13D2W-2</strain>
    </source>
</reference>
<dbReference type="SUPFAM" id="SSF51905">
    <property type="entry name" value="FAD/NAD(P)-binding domain"/>
    <property type="match status" value="1"/>
</dbReference>
<reference evidence="4 5" key="2">
    <citation type="journal article" date="2015" name="Antonie Van Leeuwenhoek">
        <title>Thioclava indica sp. nov., isolated from surface seawater of the Indian Ocean.</title>
        <authorList>
            <person name="Liu Y."/>
            <person name="Lai Q."/>
            <person name="Du J."/>
            <person name="Xu H."/>
            <person name="Jiang L."/>
            <person name="Shao Z."/>
        </authorList>
    </citation>
    <scope>NUCLEOTIDE SEQUENCE [LARGE SCALE GENOMIC DNA]</scope>
    <source>
        <strain evidence="4 5">13D2W-2</strain>
    </source>
</reference>
<evidence type="ECO:0000256" key="2">
    <source>
        <dbReference type="ARBA" id="ARBA00023002"/>
    </source>
</evidence>
<evidence type="ECO:0000313" key="4">
    <source>
        <dbReference type="EMBL" id="KFE34484.1"/>
    </source>
</evidence>
<dbReference type="InterPro" id="IPR006076">
    <property type="entry name" value="FAD-dep_OxRdtase"/>
</dbReference>
<dbReference type="Proteomes" id="UP000028607">
    <property type="component" value="Unassembled WGS sequence"/>
</dbReference>
<protein>
    <submittedName>
        <fullName evidence="4">D-amino acid dehydrogenase small subunit</fullName>
        <ecNumber evidence="4">1.4.99.6</ecNumber>
    </submittedName>
</protein>
<organism evidence="4 5">
    <name type="scientific">Thioclava atlantica</name>
    <dbReference type="NCBI Taxonomy" id="1317124"/>
    <lineage>
        <taxon>Bacteria</taxon>
        <taxon>Pseudomonadati</taxon>
        <taxon>Pseudomonadota</taxon>
        <taxon>Alphaproteobacteria</taxon>
        <taxon>Rhodobacterales</taxon>
        <taxon>Paracoccaceae</taxon>
        <taxon>Thioclava</taxon>
    </lineage>
</organism>
<accession>A0A085TUT7</accession>
<dbReference type="InterPro" id="IPR036188">
    <property type="entry name" value="FAD/NAD-bd_sf"/>
</dbReference>
<feature type="domain" description="FAD dependent oxidoreductase" evidence="3">
    <location>
        <begin position="4"/>
        <end position="399"/>
    </location>
</feature>
<comment type="caution">
    <text evidence="4">The sequence shown here is derived from an EMBL/GenBank/DDBJ whole genome shotgun (WGS) entry which is preliminary data.</text>
</comment>
<dbReference type="PANTHER" id="PTHR13847">
    <property type="entry name" value="SARCOSINE DEHYDROGENASE-RELATED"/>
    <property type="match status" value="1"/>
</dbReference>
<comment type="similarity">
    <text evidence="1">Belongs to the DadA oxidoreductase family.</text>
</comment>
<keyword evidence="5" id="KW-1185">Reference proteome</keyword>
<keyword evidence="2 4" id="KW-0560">Oxidoreductase</keyword>
<dbReference type="Gene3D" id="3.50.50.60">
    <property type="entry name" value="FAD/NAD(P)-binding domain"/>
    <property type="match status" value="2"/>
</dbReference>